<keyword evidence="3" id="KW-0407">Ion channel</keyword>
<dbReference type="GO" id="GO:0034220">
    <property type="term" value="P:monoatomic ion transmembrane transport"/>
    <property type="evidence" value="ECO:0007669"/>
    <property type="project" value="UniProtKB-KW"/>
</dbReference>
<sequence>MALVQMIEKWRFRLLLTMLVATLFLETLLDENLFGALFLTTLFAIVLGGAVYVSAPPARIRYFAYGLVAIWMVVSWLRDSPVLATFDAPLLAITIVLGVTVFGITLRALIYSPEADIDALAGAVFGYFLLAVVWALFYMQLEYWTPGSFRFAIAEQDVRGELLYFSLVTITTLGYGDITAANPFARICTGVEAAQGTLYLAILVGRVVSLLKSDPR</sequence>
<keyword evidence="1" id="KW-0812">Transmembrane</keyword>
<evidence type="ECO:0000256" key="1">
    <source>
        <dbReference type="SAM" id="Phobius"/>
    </source>
</evidence>
<dbReference type="EMBL" id="JAZHOF010000004">
    <property type="protein sequence ID" value="MEJ8572147.1"/>
    <property type="molecule type" value="Genomic_DNA"/>
</dbReference>
<dbReference type="Gene3D" id="1.10.287.70">
    <property type="match status" value="1"/>
</dbReference>
<dbReference type="AlphaFoldDB" id="A0AAW9RIU2"/>
<name>A0AAW9RIU2_9HYPH</name>
<dbReference type="InterPro" id="IPR013099">
    <property type="entry name" value="K_chnl_dom"/>
</dbReference>
<evidence type="ECO:0000313" key="4">
    <source>
        <dbReference type="Proteomes" id="UP001378188"/>
    </source>
</evidence>
<keyword evidence="1" id="KW-1133">Transmembrane helix</keyword>
<reference evidence="3 4" key="1">
    <citation type="submission" date="2024-02" db="EMBL/GenBank/DDBJ databases">
        <title>Genome analysis and characterization of Microbaculum marinisediminis sp. nov., isolated from marine sediment.</title>
        <authorList>
            <person name="Du Z.-J."/>
            <person name="Ye Y.-Q."/>
            <person name="Zhang Z.-R."/>
            <person name="Yuan S.-M."/>
            <person name="Zhang X.-Y."/>
        </authorList>
    </citation>
    <scope>NUCLEOTIDE SEQUENCE [LARGE SCALE GENOMIC DNA]</scope>
    <source>
        <strain evidence="3 4">SDUM1044001</strain>
    </source>
</reference>
<accession>A0AAW9RIU2</accession>
<organism evidence="3 4">
    <name type="scientific">Microbaculum marinum</name>
    <dbReference type="NCBI Taxonomy" id="1764581"/>
    <lineage>
        <taxon>Bacteria</taxon>
        <taxon>Pseudomonadati</taxon>
        <taxon>Pseudomonadota</taxon>
        <taxon>Alphaproteobacteria</taxon>
        <taxon>Hyphomicrobiales</taxon>
        <taxon>Tepidamorphaceae</taxon>
        <taxon>Microbaculum</taxon>
    </lineage>
</organism>
<keyword evidence="3" id="KW-0406">Ion transport</keyword>
<comment type="caution">
    <text evidence="3">The sequence shown here is derived from an EMBL/GenBank/DDBJ whole genome shotgun (WGS) entry which is preliminary data.</text>
</comment>
<feature type="transmembrane region" description="Helical" evidence="1">
    <location>
        <begin position="117"/>
        <end position="139"/>
    </location>
</feature>
<feature type="transmembrane region" description="Helical" evidence="1">
    <location>
        <begin position="12"/>
        <end position="29"/>
    </location>
</feature>
<dbReference type="RefSeq" id="WP_378759346.1">
    <property type="nucleotide sequence ID" value="NZ_JBHRTC010000025.1"/>
</dbReference>
<keyword evidence="4" id="KW-1185">Reference proteome</keyword>
<feature type="transmembrane region" description="Helical" evidence="1">
    <location>
        <begin position="62"/>
        <end position="78"/>
    </location>
</feature>
<keyword evidence="3" id="KW-0813">Transport</keyword>
<dbReference type="Pfam" id="PF07885">
    <property type="entry name" value="Ion_trans_2"/>
    <property type="match status" value="1"/>
</dbReference>
<dbReference type="SUPFAM" id="SSF81324">
    <property type="entry name" value="Voltage-gated potassium channels"/>
    <property type="match status" value="1"/>
</dbReference>
<proteinExistence type="predicted"/>
<keyword evidence="1" id="KW-0472">Membrane</keyword>
<gene>
    <name evidence="3" type="ORF">V3328_11725</name>
</gene>
<dbReference type="Proteomes" id="UP001378188">
    <property type="component" value="Unassembled WGS sequence"/>
</dbReference>
<protein>
    <submittedName>
        <fullName evidence="3">Potassium channel family protein</fullName>
    </submittedName>
</protein>
<evidence type="ECO:0000259" key="2">
    <source>
        <dbReference type="Pfam" id="PF07885"/>
    </source>
</evidence>
<feature type="transmembrane region" description="Helical" evidence="1">
    <location>
        <begin position="90"/>
        <end position="110"/>
    </location>
</feature>
<evidence type="ECO:0000313" key="3">
    <source>
        <dbReference type="EMBL" id="MEJ8572147.1"/>
    </source>
</evidence>
<feature type="domain" description="Potassium channel" evidence="2">
    <location>
        <begin position="144"/>
        <end position="211"/>
    </location>
</feature>
<feature type="transmembrane region" description="Helical" evidence="1">
    <location>
        <begin position="35"/>
        <end position="55"/>
    </location>
</feature>